<evidence type="ECO:0000313" key="3">
    <source>
        <dbReference type="Proteomes" id="UP001479290"/>
    </source>
</evidence>
<comment type="caution">
    <text evidence="2">The sequence shown here is derived from an EMBL/GenBank/DDBJ whole genome shotgun (WGS) entry which is preliminary data.</text>
</comment>
<dbReference type="AlphaFoldDB" id="A0AAW1ZTA2"/>
<name>A0AAW1ZTA2_CULAL</name>
<evidence type="ECO:0000313" key="2">
    <source>
        <dbReference type="EMBL" id="KAK9963529.1"/>
    </source>
</evidence>
<keyword evidence="3" id="KW-1185">Reference proteome</keyword>
<dbReference type="EMBL" id="JAWDJR010000014">
    <property type="protein sequence ID" value="KAK9963529.1"/>
    <property type="molecule type" value="Genomic_DNA"/>
</dbReference>
<gene>
    <name evidence="2" type="ORF">ABG768_006705</name>
</gene>
<proteinExistence type="predicted"/>
<evidence type="ECO:0000256" key="1">
    <source>
        <dbReference type="SAM" id="MobiDB-lite"/>
    </source>
</evidence>
<sequence>MDLVSPESAKPSWEDQNEPPGVFSTREGASTDSAQCELPFVLPTPGRELGRLTDQAHDHLDKLQQKQDKAFNELMKQVQCSRFHLGSKLNKLTEQTEQSLRNLHTIVSSSKDKFDHEMDTIMKANKTVISTEVDKAKVSIVSELGFMIKQMQIEFQDELQDTQKAFEEKNVELVKCL</sequence>
<reference evidence="2 3" key="1">
    <citation type="submission" date="2024-05" db="EMBL/GenBank/DDBJ databases">
        <title>A high-quality chromosomal-level genome assembly of Topmouth culter (Culter alburnus).</title>
        <authorList>
            <person name="Zhao H."/>
        </authorList>
    </citation>
    <scope>NUCLEOTIDE SEQUENCE [LARGE SCALE GENOMIC DNA]</scope>
    <source>
        <strain evidence="2">CATC2023</strain>
        <tissue evidence="2">Muscle</tissue>
    </source>
</reference>
<feature type="region of interest" description="Disordered" evidence="1">
    <location>
        <begin position="1"/>
        <end position="32"/>
    </location>
</feature>
<dbReference type="Proteomes" id="UP001479290">
    <property type="component" value="Unassembled WGS sequence"/>
</dbReference>
<feature type="non-terminal residue" evidence="2">
    <location>
        <position position="177"/>
    </location>
</feature>
<protein>
    <submittedName>
        <fullName evidence="2">Uncharacterized protein</fullName>
    </submittedName>
</protein>
<accession>A0AAW1ZTA2</accession>
<organism evidence="2 3">
    <name type="scientific">Culter alburnus</name>
    <name type="common">Topmouth culter</name>
    <dbReference type="NCBI Taxonomy" id="194366"/>
    <lineage>
        <taxon>Eukaryota</taxon>
        <taxon>Metazoa</taxon>
        <taxon>Chordata</taxon>
        <taxon>Craniata</taxon>
        <taxon>Vertebrata</taxon>
        <taxon>Euteleostomi</taxon>
        <taxon>Actinopterygii</taxon>
        <taxon>Neopterygii</taxon>
        <taxon>Teleostei</taxon>
        <taxon>Ostariophysi</taxon>
        <taxon>Cypriniformes</taxon>
        <taxon>Xenocyprididae</taxon>
        <taxon>Xenocypridinae</taxon>
        <taxon>Culter</taxon>
    </lineage>
</organism>